<accession>A0A521BYG1</accession>
<dbReference type="InterPro" id="IPR003154">
    <property type="entry name" value="S1/P1nuclease"/>
</dbReference>
<dbReference type="AlphaFoldDB" id="A0A521BYG1"/>
<dbReference type="GO" id="GO:0004519">
    <property type="term" value="F:endonuclease activity"/>
    <property type="evidence" value="ECO:0007669"/>
    <property type="project" value="UniProtKB-KW"/>
</dbReference>
<protein>
    <submittedName>
        <fullName evidence="7">S1/P1 Nuclease</fullName>
    </submittedName>
</protein>
<evidence type="ECO:0000256" key="1">
    <source>
        <dbReference type="ARBA" id="ARBA00022722"/>
    </source>
</evidence>
<dbReference type="RefSeq" id="WP_142602280.1">
    <property type="nucleotide sequence ID" value="NZ_FXSZ01000003.1"/>
</dbReference>
<keyword evidence="6" id="KW-0325">Glycoprotein</keyword>
<proteinExistence type="predicted"/>
<dbReference type="OrthoDB" id="267579at2"/>
<dbReference type="GO" id="GO:0046872">
    <property type="term" value="F:metal ion binding"/>
    <property type="evidence" value="ECO:0007669"/>
    <property type="project" value="UniProtKB-KW"/>
</dbReference>
<organism evidence="7 8">
    <name type="scientific">Solitalea koreensis</name>
    <dbReference type="NCBI Taxonomy" id="543615"/>
    <lineage>
        <taxon>Bacteria</taxon>
        <taxon>Pseudomonadati</taxon>
        <taxon>Bacteroidota</taxon>
        <taxon>Sphingobacteriia</taxon>
        <taxon>Sphingobacteriales</taxon>
        <taxon>Sphingobacteriaceae</taxon>
        <taxon>Solitalea</taxon>
    </lineage>
</organism>
<sequence>MKHKSAKKTVLLSAFCLFTLILQPVITFAWGPTGHRIVAEIASRHLTKKAQKAVQKILGKESLAMCSNWADFIKSDPSYKYASVWHYFDLPENISTFEQARSIMRNDATANAYSVINKMIADLKNPNLSKDKKVFAMRFLVHLIADVHQPMHCGHADDEGGNKIKVKWFGKSTNLHSVWDSDLVEFQKLSYNEYASAIDHPTREQLQAWNSTNPAQWIWESYDLSNKIYKYAEKDKKYGYRYNYDFVDALNSRLLMGGIHLANVLNEIYK</sequence>
<evidence type="ECO:0000256" key="6">
    <source>
        <dbReference type="ARBA" id="ARBA00023180"/>
    </source>
</evidence>
<dbReference type="PANTHER" id="PTHR33146:SF26">
    <property type="entry name" value="ENDONUCLEASE 4"/>
    <property type="match status" value="1"/>
</dbReference>
<evidence type="ECO:0000256" key="2">
    <source>
        <dbReference type="ARBA" id="ARBA00022723"/>
    </source>
</evidence>
<gene>
    <name evidence="7" type="ORF">SAMN06265350_10344</name>
</gene>
<keyword evidence="1" id="KW-0540">Nuclease</keyword>
<evidence type="ECO:0000313" key="8">
    <source>
        <dbReference type="Proteomes" id="UP000315971"/>
    </source>
</evidence>
<dbReference type="CDD" id="cd11010">
    <property type="entry name" value="S1-P1_nuclease"/>
    <property type="match status" value="1"/>
</dbReference>
<dbReference type="SUPFAM" id="SSF48537">
    <property type="entry name" value="Phospholipase C/P1 nuclease"/>
    <property type="match status" value="1"/>
</dbReference>
<dbReference type="Proteomes" id="UP000315971">
    <property type="component" value="Unassembled WGS sequence"/>
</dbReference>
<dbReference type="PANTHER" id="PTHR33146">
    <property type="entry name" value="ENDONUCLEASE 4"/>
    <property type="match status" value="1"/>
</dbReference>
<name>A0A521BYG1_9SPHI</name>
<evidence type="ECO:0000256" key="3">
    <source>
        <dbReference type="ARBA" id="ARBA00022759"/>
    </source>
</evidence>
<dbReference type="Gene3D" id="1.10.575.10">
    <property type="entry name" value="P1 Nuclease"/>
    <property type="match status" value="1"/>
</dbReference>
<keyword evidence="8" id="KW-1185">Reference proteome</keyword>
<reference evidence="7 8" key="1">
    <citation type="submission" date="2017-05" db="EMBL/GenBank/DDBJ databases">
        <authorList>
            <person name="Varghese N."/>
            <person name="Submissions S."/>
        </authorList>
    </citation>
    <scope>NUCLEOTIDE SEQUENCE [LARGE SCALE GENOMIC DNA]</scope>
    <source>
        <strain evidence="7 8">DSM 21342</strain>
    </source>
</reference>
<evidence type="ECO:0000313" key="7">
    <source>
        <dbReference type="EMBL" id="SMO52239.1"/>
    </source>
</evidence>
<keyword evidence="2" id="KW-0479">Metal-binding</keyword>
<dbReference type="EMBL" id="FXSZ01000003">
    <property type="protein sequence ID" value="SMO52239.1"/>
    <property type="molecule type" value="Genomic_DNA"/>
</dbReference>
<dbReference type="Pfam" id="PF02265">
    <property type="entry name" value="S1-P1_nuclease"/>
    <property type="match status" value="1"/>
</dbReference>
<keyword evidence="3" id="KW-0255">Endonuclease</keyword>
<dbReference type="InterPro" id="IPR008947">
    <property type="entry name" value="PLipase_C/P1_nuclease_dom_sf"/>
</dbReference>
<keyword evidence="4" id="KW-0378">Hydrolase</keyword>
<dbReference type="GO" id="GO:0016788">
    <property type="term" value="F:hydrolase activity, acting on ester bonds"/>
    <property type="evidence" value="ECO:0007669"/>
    <property type="project" value="InterPro"/>
</dbReference>
<dbReference type="GO" id="GO:0003676">
    <property type="term" value="F:nucleic acid binding"/>
    <property type="evidence" value="ECO:0007669"/>
    <property type="project" value="InterPro"/>
</dbReference>
<dbReference type="GO" id="GO:0006308">
    <property type="term" value="P:DNA catabolic process"/>
    <property type="evidence" value="ECO:0007669"/>
    <property type="project" value="InterPro"/>
</dbReference>
<evidence type="ECO:0000256" key="4">
    <source>
        <dbReference type="ARBA" id="ARBA00022801"/>
    </source>
</evidence>
<keyword evidence="5" id="KW-1015">Disulfide bond</keyword>
<evidence type="ECO:0000256" key="5">
    <source>
        <dbReference type="ARBA" id="ARBA00023157"/>
    </source>
</evidence>